<evidence type="ECO:0000313" key="2">
    <source>
        <dbReference type="EMBL" id="KAH9380639.1"/>
    </source>
</evidence>
<keyword evidence="1" id="KW-0175">Coiled coil</keyword>
<dbReference type="OrthoDB" id="7048166at2759"/>
<evidence type="ECO:0000256" key="1">
    <source>
        <dbReference type="SAM" id="Coils"/>
    </source>
</evidence>
<feature type="coiled-coil region" evidence="1">
    <location>
        <begin position="28"/>
        <end position="76"/>
    </location>
</feature>
<dbReference type="Proteomes" id="UP000821853">
    <property type="component" value="Chromosome 8"/>
</dbReference>
<reference evidence="2 3" key="1">
    <citation type="journal article" date="2020" name="Cell">
        <title>Large-Scale Comparative Analyses of Tick Genomes Elucidate Their Genetic Diversity and Vector Capacities.</title>
        <authorList>
            <consortium name="Tick Genome and Microbiome Consortium (TIGMIC)"/>
            <person name="Jia N."/>
            <person name="Wang J."/>
            <person name="Shi W."/>
            <person name="Du L."/>
            <person name="Sun Y."/>
            <person name="Zhan W."/>
            <person name="Jiang J.F."/>
            <person name="Wang Q."/>
            <person name="Zhang B."/>
            <person name="Ji P."/>
            <person name="Bell-Sakyi L."/>
            <person name="Cui X.M."/>
            <person name="Yuan T.T."/>
            <person name="Jiang B.G."/>
            <person name="Yang W.F."/>
            <person name="Lam T.T."/>
            <person name="Chang Q.C."/>
            <person name="Ding S.J."/>
            <person name="Wang X.J."/>
            <person name="Zhu J.G."/>
            <person name="Ruan X.D."/>
            <person name="Zhao L."/>
            <person name="Wei J.T."/>
            <person name="Ye R.Z."/>
            <person name="Que T.C."/>
            <person name="Du C.H."/>
            <person name="Zhou Y.H."/>
            <person name="Cheng J.X."/>
            <person name="Dai P.F."/>
            <person name="Guo W.B."/>
            <person name="Han X.H."/>
            <person name="Huang E.J."/>
            <person name="Li L.F."/>
            <person name="Wei W."/>
            <person name="Gao Y.C."/>
            <person name="Liu J.Z."/>
            <person name="Shao H.Z."/>
            <person name="Wang X."/>
            <person name="Wang C.C."/>
            <person name="Yang T.C."/>
            <person name="Huo Q.B."/>
            <person name="Li W."/>
            <person name="Chen H.Y."/>
            <person name="Chen S.E."/>
            <person name="Zhou L.G."/>
            <person name="Ni X.B."/>
            <person name="Tian J.H."/>
            <person name="Sheng Y."/>
            <person name="Liu T."/>
            <person name="Pan Y.S."/>
            <person name="Xia L.Y."/>
            <person name="Li J."/>
            <person name="Zhao F."/>
            <person name="Cao W.C."/>
        </authorList>
    </citation>
    <scope>NUCLEOTIDE SEQUENCE [LARGE SCALE GENOMIC DNA]</scope>
    <source>
        <strain evidence="2">HaeL-2018</strain>
    </source>
</reference>
<dbReference type="AlphaFoldDB" id="A0A9J6H1N7"/>
<sequence>MVDDILVNLKLKLEADSTLTKKTADNELGELRRSLTFVNKTIEEMTREREQLKAANETLVARNQQLERRVTDMEQYSRKSNVEIKGVPTTKGADCVKIIQAIGNKIECPVSESDLDIVHCVPSKGVTKNLIARFLSRTKKEFVMKARKARLEAKGIGFHGMEQRKFMSMIT</sequence>
<dbReference type="EMBL" id="JABSTR010000010">
    <property type="protein sequence ID" value="KAH9380639.1"/>
    <property type="molecule type" value="Genomic_DNA"/>
</dbReference>
<organism evidence="2 3">
    <name type="scientific">Haemaphysalis longicornis</name>
    <name type="common">Bush tick</name>
    <dbReference type="NCBI Taxonomy" id="44386"/>
    <lineage>
        <taxon>Eukaryota</taxon>
        <taxon>Metazoa</taxon>
        <taxon>Ecdysozoa</taxon>
        <taxon>Arthropoda</taxon>
        <taxon>Chelicerata</taxon>
        <taxon>Arachnida</taxon>
        <taxon>Acari</taxon>
        <taxon>Parasitiformes</taxon>
        <taxon>Ixodida</taxon>
        <taxon>Ixodoidea</taxon>
        <taxon>Ixodidae</taxon>
        <taxon>Haemaphysalinae</taxon>
        <taxon>Haemaphysalis</taxon>
    </lineage>
</organism>
<name>A0A9J6H1N7_HAELO</name>
<keyword evidence="3" id="KW-1185">Reference proteome</keyword>
<gene>
    <name evidence="2" type="ORF">HPB48_013328</name>
</gene>
<protein>
    <submittedName>
        <fullName evidence="2">Uncharacterized protein</fullName>
    </submittedName>
</protein>
<evidence type="ECO:0000313" key="3">
    <source>
        <dbReference type="Proteomes" id="UP000821853"/>
    </source>
</evidence>
<dbReference type="VEuPathDB" id="VectorBase:HLOH_044042"/>
<proteinExistence type="predicted"/>
<comment type="caution">
    <text evidence="2">The sequence shown here is derived from an EMBL/GenBank/DDBJ whole genome shotgun (WGS) entry which is preliminary data.</text>
</comment>
<accession>A0A9J6H1N7</accession>